<dbReference type="GeneID" id="66080669"/>
<name>A0A9P7RUG4_9AGAR</name>
<keyword evidence="2" id="KW-1185">Reference proteome</keyword>
<gene>
    <name evidence="1" type="ORF">E1B28_011594</name>
</gene>
<evidence type="ECO:0000313" key="1">
    <source>
        <dbReference type="EMBL" id="KAG7089969.1"/>
    </source>
</evidence>
<dbReference type="Proteomes" id="UP001049176">
    <property type="component" value="Chromosome 7"/>
</dbReference>
<protein>
    <submittedName>
        <fullName evidence="1">Uncharacterized protein</fullName>
    </submittedName>
</protein>
<dbReference type="EMBL" id="CM032187">
    <property type="protein sequence ID" value="KAG7089969.1"/>
    <property type="molecule type" value="Genomic_DNA"/>
</dbReference>
<dbReference type="RefSeq" id="XP_043006439.1">
    <property type="nucleotide sequence ID" value="XM_043156652.1"/>
</dbReference>
<dbReference type="AlphaFoldDB" id="A0A9P7RUG4"/>
<reference evidence="1" key="1">
    <citation type="journal article" date="2021" name="Genome Biol. Evol.">
        <title>The assembled and annotated genome of the fairy-ring fungus Marasmius oreades.</title>
        <authorList>
            <person name="Hiltunen M."/>
            <person name="Ament-Velasquez S.L."/>
            <person name="Johannesson H."/>
        </authorList>
    </citation>
    <scope>NUCLEOTIDE SEQUENCE</scope>
    <source>
        <strain evidence="1">03SP1</strain>
    </source>
</reference>
<comment type="caution">
    <text evidence="1">The sequence shown here is derived from an EMBL/GenBank/DDBJ whole genome shotgun (WGS) entry which is preliminary data.</text>
</comment>
<evidence type="ECO:0000313" key="2">
    <source>
        <dbReference type="Proteomes" id="UP001049176"/>
    </source>
</evidence>
<sequence>MRLHGYPVTPVRGEMTVANLLPSDDNKCGPVWHFLALANSPSKEFSIIEFEQKIQAEDAVDQLSKPAEGGSAN</sequence>
<organism evidence="1 2">
    <name type="scientific">Marasmius oreades</name>
    <name type="common">fairy-ring Marasmius</name>
    <dbReference type="NCBI Taxonomy" id="181124"/>
    <lineage>
        <taxon>Eukaryota</taxon>
        <taxon>Fungi</taxon>
        <taxon>Dikarya</taxon>
        <taxon>Basidiomycota</taxon>
        <taxon>Agaricomycotina</taxon>
        <taxon>Agaricomycetes</taxon>
        <taxon>Agaricomycetidae</taxon>
        <taxon>Agaricales</taxon>
        <taxon>Marasmiineae</taxon>
        <taxon>Marasmiaceae</taxon>
        <taxon>Marasmius</taxon>
    </lineage>
</organism>
<dbReference type="KEGG" id="more:E1B28_011594"/>
<proteinExistence type="predicted"/>
<accession>A0A9P7RUG4</accession>